<dbReference type="GO" id="GO:0016787">
    <property type="term" value="F:hydrolase activity"/>
    <property type="evidence" value="ECO:0007669"/>
    <property type="project" value="UniProtKB-UniRule"/>
</dbReference>
<dbReference type="STRING" id="655015.B1812_11965"/>
<keyword evidence="3 4" id="KW-0443">Lipid metabolism</keyword>
<keyword evidence="7" id="KW-1185">Reference proteome</keyword>
<dbReference type="SUPFAM" id="SSF52151">
    <property type="entry name" value="FabD/lysophospholipase-like"/>
    <property type="match status" value="1"/>
</dbReference>
<evidence type="ECO:0000256" key="4">
    <source>
        <dbReference type="PROSITE-ProRule" id="PRU01161"/>
    </source>
</evidence>
<dbReference type="OrthoDB" id="9807112at2"/>
<dbReference type="KEGG" id="mbry:B1812_11965"/>
<dbReference type="PANTHER" id="PTHR14226:SF57">
    <property type="entry name" value="BLR7027 PROTEIN"/>
    <property type="match status" value="1"/>
</dbReference>
<feature type="active site" description="Nucleophile" evidence="4">
    <location>
        <position position="44"/>
    </location>
</feature>
<dbReference type="Pfam" id="PF01734">
    <property type="entry name" value="Patatin"/>
    <property type="match status" value="1"/>
</dbReference>
<feature type="short sequence motif" description="GXSXG" evidence="4">
    <location>
        <begin position="42"/>
        <end position="46"/>
    </location>
</feature>
<dbReference type="RefSeq" id="WP_085771787.1">
    <property type="nucleotide sequence ID" value="NZ_AP027149.1"/>
</dbReference>
<dbReference type="InterPro" id="IPR050301">
    <property type="entry name" value="NTE"/>
</dbReference>
<evidence type="ECO:0000259" key="5">
    <source>
        <dbReference type="PROSITE" id="PS51635"/>
    </source>
</evidence>
<dbReference type="InterPro" id="IPR016035">
    <property type="entry name" value="Acyl_Trfase/lysoPLipase"/>
</dbReference>
<sequence length="370" mass="40837">MSGSGVELSALVLQGGGALGSYQAGAYEALLAAGQQIDWVAGISIGAINGAIICGNPPERRVERLAEFWRRTSSVVTMTPLNGQAGIVKIFDESSAAVTATFGAPGFFRPRLPPTLPGFPHPPELLSVYDTEPLRQTLLSLVDFDLLNSGAVRYSVGAVNVKTGNFRYFDTARERIGPEHVMASGALPPGLPMIAIEGDYYWDGGVVSNTPLQYVLDYERPLRDMLVFQLDLFSARGQLPETLLEVAQREKDIRYSSRTRMNTDLMCRLHNLSRAIARLGPKVAETLKDDPDWRILNEAAHEDSTTIVHLIHRRAVGEGASKDYEFSRFTMERNWGDGKLDVQKTLNHPDWLNRKRAPGEVVTLDLTKDE</sequence>
<organism evidence="6 7">
    <name type="scientific">Methylocystis bryophila</name>
    <dbReference type="NCBI Taxonomy" id="655015"/>
    <lineage>
        <taxon>Bacteria</taxon>
        <taxon>Pseudomonadati</taxon>
        <taxon>Pseudomonadota</taxon>
        <taxon>Alphaproteobacteria</taxon>
        <taxon>Hyphomicrobiales</taxon>
        <taxon>Methylocystaceae</taxon>
        <taxon>Methylocystis</taxon>
    </lineage>
</organism>
<dbReference type="EMBL" id="CP019948">
    <property type="protein sequence ID" value="ARN81670.1"/>
    <property type="molecule type" value="Genomic_DNA"/>
</dbReference>
<dbReference type="PROSITE" id="PS51635">
    <property type="entry name" value="PNPLA"/>
    <property type="match status" value="1"/>
</dbReference>
<accession>A0A1W6MVP4</accession>
<dbReference type="Proteomes" id="UP000193978">
    <property type="component" value="Chromosome"/>
</dbReference>
<dbReference type="AlphaFoldDB" id="A0A1W6MVP4"/>
<name>A0A1W6MVP4_9HYPH</name>
<evidence type="ECO:0000313" key="7">
    <source>
        <dbReference type="Proteomes" id="UP000193978"/>
    </source>
</evidence>
<feature type="short sequence motif" description="GXGXXG" evidence="4">
    <location>
        <begin position="15"/>
        <end position="20"/>
    </location>
</feature>
<keyword evidence="1 4" id="KW-0378">Hydrolase</keyword>
<dbReference type="PANTHER" id="PTHR14226">
    <property type="entry name" value="NEUROPATHY TARGET ESTERASE/SWISS CHEESE D.MELANOGASTER"/>
    <property type="match status" value="1"/>
</dbReference>
<dbReference type="InterPro" id="IPR002641">
    <property type="entry name" value="PNPLA_dom"/>
</dbReference>
<dbReference type="Pfam" id="PF12536">
    <property type="entry name" value="DUF3734"/>
    <property type="match status" value="1"/>
</dbReference>
<proteinExistence type="predicted"/>
<dbReference type="CDD" id="cd07209">
    <property type="entry name" value="Pat_hypo_Ecoli_Z1214_like"/>
    <property type="match status" value="1"/>
</dbReference>
<evidence type="ECO:0000256" key="3">
    <source>
        <dbReference type="ARBA" id="ARBA00023098"/>
    </source>
</evidence>
<evidence type="ECO:0000256" key="2">
    <source>
        <dbReference type="ARBA" id="ARBA00022963"/>
    </source>
</evidence>
<evidence type="ECO:0000313" key="6">
    <source>
        <dbReference type="EMBL" id="ARN81670.1"/>
    </source>
</evidence>
<dbReference type="InterPro" id="IPR021095">
    <property type="entry name" value="DUF3734"/>
</dbReference>
<feature type="active site" description="Proton acceptor" evidence="4">
    <location>
        <position position="203"/>
    </location>
</feature>
<evidence type="ECO:0000256" key="1">
    <source>
        <dbReference type="ARBA" id="ARBA00022801"/>
    </source>
</evidence>
<keyword evidence="2 4" id="KW-0442">Lipid degradation</keyword>
<feature type="short sequence motif" description="DGA/G" evidence="4">
    <location>
        <begin position="203"/>
        <end position="205"/>
    </location>
</feature>
<dbReference type="GO" id="GO:0016042">
    <property type="term" value="P:lipid catabolic process"/>
    <property type="evidence" value="ECO:0007669"/>
    <property type="project" value="UniProtKB-UniRule"/>
</dbReference>
<gene>
    <name evidence="6" type="ORF">B1812_11965</name>
</gene>
<protein>
    <recommendedName>
        <fullName evidence="5">PNPLA domain-containing protein</fullName>
    </recommendedName>
</protein>
<reference evidence="6 7" key="1">
    <citation type="submission" date="2017-02" db="EMBL/GenBank/DDBJ databases">
        <authorList>
            <person name="Peterson S.W."/>
        </authorList>
    </citation>
    <scope>NUCLEOTIDE SEQUENCE [LARGE SCALE GENOMIC DNA]</scope>
    <source>
        <strain evidence="6 7">S285</strain>
    </source>
</reference>
<dbReference type="Gene3D" id="3.40.1090.10">
    <property type="entry name" value="Cytosolic phospholipase A2 catalytic domain"/>
    <property type="match status" value="2"/>
</dbReference>
<feature type="domain" description="PNPLA" evidence="5">
    <location>
        <begin position="11"/>
        <end position="216"/>
    </location>
</feature>